<organism evidence="1 2">
    <name type="scientific">Brassica carinata</name>
    <name type="common">Ethiopian mustard</name>
    <name type="synonym">Abyssinian cabbage</name>
    <dbReference type="NCBI Taxonomy" id="52824"/>
    <lineage>
        <taxon>Eukaryota</taxon>
        <taxon>Viridiplantae</taxon>
        <taxon>Streptophyta</taxon>
        <taxon>Embryophyta</taxon>
        <taxon>Tracheophyta</taxon>
        <taxon>Spermatophyta</taxon>
        <taxon>Magnoliopsida</taxon>
        <taxon>eudicotyledons</taxon>
        <taxon>Gunneridae</taxon>
        <taxon>Pentapetalae</taxon>
        <taxon>rosids</taxon>
        <taxon>malvids</taxon>
        <taxon>Brassicales</taxon>
        <taxon>Brassicaceae</taxon>
        <taxon>Brassiceae</taxon>
        <taxon>Brassica</taxon>
    </lineage>
</organism>
<reference evidence="1 2" key="1">
    <citation type="submission" date="2020-02" db="EMBL/GenBank/DDBJ databases">
        <authorList>
            <person name="Ma Q."/>
            <person name="Huang Y."/>
            <person name="Song X."/>
            <person name="Pei D."/>
        </authorList>
    </citation>
    <scope>NUCLEOTIDE SEQUENCE [LARGE SCALE GENOMIC DNA]</scope>
    <source>
        <strain evidence="1">Sxm20200214</strain>
        <tissue evidence="1">Leaf</tissue>
    </source>
</reference>
<comment type="caution">
    <text evidence="1">The sequence shown here is derived from an EMBL/GenBank/DDBJ whole genome shotgun (WGS) entry which is preliminary data.</text>
</comment>
<dbReference type="OrthoDB" id="1084860at2759"/>
<dbReference type="AlphaFoldDB" id="A0A8X7SGT1"/>
<dbReference type="EMBL" id="JAAMPC010000006">
    <property type="protein sequence ID" value="KAG2306848.1"/>
    <property type="molecule type" value="Genomic_DNA"/>
</dbReference>
<dbReference type="Proteomes" id="UP000886595">
    <property type="component" value="Unassembled WGS sequence"/>
</dbReference>
<proteinExistence type="predicted"/>
<name>A0A8X7SGT1_BRACI</name>
<evidence type="ECO:0000313" key="2">
    <source>
        <dbReference type="Proteomes" id="UP000886595"/>
    </source>
</evidence>
<accession>A0A8X7SGT1</accession>
<sequence length="210" mass="24524">MFKVFTKRFLHRCYVWDCLRGSQTFCSVEHEYVALVDEDLPHSILFVDGVSSHHQDLLSFKILTVKALNQPCGVPLIDSEILTQPPWVLEEFNMNRKDRETARSWLFMSESEIPDGPWVVTGQRHVYGIECTTYVMYQNPFFGRFILSRYRSPLHEDSVYWLNFNEINDDNRCYNAGVSENLAQNRDGNLVNQLSGNVLIFRLHHNSELS</sequence>
<gene>
    <name evidence="1" type="ORF">Bca52824_026596</name>
</gene>
<protein>
    <submittedName>
        <fullName evidence="1">Uncharacterized protein</fullName>
    </submittedName>
</protein>
<evidence type="ECO:0000313" key="1">
    <source>
        <dbReference type="EMBL" id="KAG2306848.1"/>
    </source>
</evidence>
<keyword evidence="2" id="KW-1185">Reference proteome</keyword>